<dbReference type="Gene3D" id="2.60.40.1180">
    <property type="entry name" value="Golgi alpha-mannosidase II"/>
    <property type="match status" value="1"/>
</dbReference>
<organism evidence="2">
    <name type="scientific">uncultured Petrotoga sp</name>
    <dbReference type="NCBI Taxonomy" id="577600"/>
    <lineage>
        <taxon>Bacteria</taxon>
        <taxon>Thermotogati</taxon>
        <taxon>Thermotogota</taxon>
        <taxon>Thermotogae</taxon>
        <taxon>Petrotogales</taxon>
        <taxon>Petrotogaceae</taxon>
        <taxon>Petrotoga</taxon>
        <taxon>environmental samples</taxon>
    </lineage>
</organism>
<dbReference type="InterPro" id="IPR013780">
    <property type="entry name" value="Glyco_hydro_b"/>
</dbReference>
<dbReference type="Pfam" id="PF21258">
    <property type="entry name" value="Glyco_hydro_120_ins"/>
    <property type="match status" value="1"/>
</dbReference>
<proteinExistence type="predicted"/>
<dbReference type="AlphaFoldDB" id="A0A060CIF9"/>
<feature type="domain" description="Glycoside hydrolase 120 insertion" evidence="1">
    <location>
        <begin position="1"/>
        <end position="102"/>
    </location>
</feature>
<dbReference type="EMBL" id="KF127640">
    <property type="protein sequence ID" value="AIA94999.1"/>
    <property type="molecule type" value="Genomic_DNA"/>
</dbReference>
<dbReference type="InterPro" id="IPR049169">
    <property type="entry name" value="Glyco_hydro_120_ins"/>
</dbReference>
<name>A0A060CIF9_9BACT</name>
<accession>A0A060CIF9</accession>
<sequence length="107" mass="12082">PNSLFGQFNPYQEQVYGDWMVEPDPVRGTPKHLGCVYLDGQAFYEADNFEQLLAPQLRTVGCNVPWTNHQEKILDPQNTLYQWCAEVNSDQTVIYANFQTGIPGSAG</sequence>
<feature type="non-terminal residue" evidence="2">
    <location>
        <position position="1"/>
    </location>
</feature>
<evidence type="ECO:0000259" key="1">
    <source>
        <dbReference type="Pfam" id="PF21258"/>
    </source>
</evidence>
<protein>
    <submittedName>
        <fullName evidence="2">CAZy families GH120 protein</fullName>
    </submittedName>
</protein>
<reference evidence="2" key="1">
    <citation type="journal article" date="2013" name="Environ. Microbiol.">
        <title>Seasonally variable intestinal metagenomes of the red palm weevil (Rhynchophorus ferrugineus).</title>
        <authorList>
            <person name="Jia S."/>
            <person name="Zhang X."/>
            <person name="Zhang G."/>
            <person name="Yin A."/>
            <person name="Zhang S."/>
            <person name="Li F."/>
            <person name="Wang L."/>
            <person name="Zhao D."/>
            <person name="Yun Q."/>
            <person name="Tala"/>
            <person name="Wang J."/>
            <person name="Sun G."/>
            <person name="Baabdullah M."/>
            <person name="Yu X."/>
            <person name="Hu S."/>
            <person name="Al-Mssallem I.S."/>
            <person name="Yu J."/>
        </authorList>
    </citation>
    <scope>NUCLEOTIDE SEQUENCE</scope>
</reference>
<evidence type="ECO:0000313" key="2">
    <source>
        <dbReference type="EMBL" id="AIA94999.1"/>
    </source>
</evidence>